<feature type="domain" description="DUF6383" evidence="2">
    <location>
        <begin position="1028"/>
        <end position="1101"/>
    </location>
</feature>
<sequence>MNKLFSTLCAGLVLATVGTTSASAVKLKADGAYNEKLYQIAVGTTGDSVVYMTNRTDGNDSLYIKSLTDLPANELSNTLWCVAVTKPAAQGQSYTFDFLNKSTGKKLAVDVESVLQLTANASSTTGLPVGTEVDGWAFSMTAGDQEIEEGMPLYSYIPGAADSLAVLAYKPTTSPDARVGSLTDGHMTALTFAANNAAKPKMITDGYIFTIQAPKRLSLDAKALHTLLGSRDSAAINLDFYKKLTGATKETKVDPTKILNNIFAQDLVARDSLSAGALRGVFLMTADKSAYIRVDTAYQNASGTGFLTLTDTTSVASFEASQAAGKVGNYLFHFTYAPEGDSLFIKADSATYKLVGETAFDHITANADSTYIILQDLEADKTWALTAGWDTIRTRIGLGFGTCGEAVVSNRVSVENNGLYTIKDKATGKYFAYPLYGNGAQPLWVEFDEESQLAEHMPAYQWIIQKSYATGDLAKTSRFTIENREYDGNTISVQLYKDADGKIYANSTGFEGTDLEIVEIDKETYPEAYNNPYLGYKYLDQAVIQYNVNKYKFKYFHPYALDDNARYLSVGEKTDSLLYAKSYKAGASAFELKSSGVARNYGVTVGTANTDPYKKIGIVQLKRAVYTIAQGTAVMDSITNKKYAMANGVAVADSFYFKENNHYDGADYYAILKAVEETSGQVLPKYSKAGVSDDNTNSPVGVQELTTERTSAFAISLDDTPLYRRFNNANIDEVETGVDSLIFFERYRKEYLMDETNDNFLNETVDYLGIWSKDKADGKLAFVVDTAWVVRGIGNGIKPQYLISVNRGDFGGKVAEPCHETTGHITADGKPTNDPYACKHAHAAIPAFDRGKYLVSFADSVAKYGKGAEKALPYLDADKAYTRVGFVEAIKKGDSLYVLPAEYKALANDAIDFAVLEKENEALVNAGKLPFIIALDNDNHKNVTWSFRYVYPDKAAEATEEGADNSFLIESMNYDGKEIAPDTAAWLKNQNGCLVLTNEKSTFANAITGGDPALRFNIDRKGADDNYATDNEEIATSEVAVIAGEGQVRIANAEGKKVVITNILGQTVANTVITSSDAVIAAPQGVVVVAVEGEEAVKAIVK</sequence>
<reference evidence="3 4" key="1">
    <citation type="submission" date="2020-08" db="EMBL/GenBank/DDBJ databases">
        <title>Genome public.</title>
        <authorList>
            <person name="Liu C."/>
            <person name="Sun Q."/>
        </authorList>
    </citation>
    <scope>NUCLEOTIDE SEQUENCE [LARGE SCALE GENOMIC DNA]</scope>
    <source>
        <strain evidence="3 4">NSJ-79</strain>
    </source>
</reference>
<protein>
    <recommendedName>
        <fullName evidence="2">DUF6383 domain-containing protein</fullName>
    </recommendedName>
</protein>
<dbReference type="RefSeq" id="WP_186929611.1">
    <property type="nucleotide sequence ID" value="NZ_JACOOJ010000012.1"/>
</dbReference>
<keyword evidence="4" id="KW-1185">Reference proteome</keyword>
<dbReference type="EMBL" id="JACOOJ010000012">
    <property type="protein sequence ID" value="MBC5632853.1"/>
    <property type="molecule type" value="Genomic_DNA"/>
</dbReference>
<name>A0ABR7DPX1_9BACT</name>
<comment type="caution">
    <text evidence="3">The sequence shown here is derived from an EMBL/GenBank/DDBJ whole genome shotgun (WGS) entry which is preliminary data.</text>
</comment>
<feature type="chain" id="PRO_5047484519" description="DUF6383 domain-containing protein" evidence="1">
    <location>
        <begin position="25"/>
        <end position="1102"/>
    </location>
</feature>
<evidence type="ECO:0000256" key="1">
    <source>
        <dbReference type="SAM" id="SignalP"/>
    </source>
</evidence>
<dbReference type="Proteomes" id="UP000651475">
    <property type="component" value="Unassembled WGS sequence"/>
</dbReference>
<dbReference type="Pfam" id="PF19910">
    <property type="entry name" value="DUF6383"/>
    <property type="match status" value="1"/>
</dbReference>
<gene>
    <name evidence="3" type="ORF">H8S65_08750</name>
</gene>
<dbReference type="InterPro" id="IPR045963">
    <property type="entry name" value="DUF6383"/>
</dbReference>
<evidence type="ECO:0000259" key="2">
    <source>
        <dbReference type="Pfam" id="PF19910"/>
    </source>
</evidence>
<keyword evidence="1" id="KW-0732">Signal</keyword>
<evidence type="ECO:0000313" key="3">
    <source>
        <dbReference type="EMBL" id="MBC5632853.1"/>
    </source>
</evidence>
<organism evidence="3 4">
    <name type="scientific">Parabacteroides hominis</name>
    <dbReference type="NCBI Taxonomy" id="2763057"/>
    <lineage>
        <taxon>Bacteria</taxon>
        <taxon>Pseudomonadati</taxon>
        <taxon>Bacteroidota</taxon>
        <taxon>Bacteroidia</taxon>
        <taxon>Bacteroidales</taxon>
        <taxon>Tannerellaceae</taxon>
        <taxon>Parabacteroides</taxon>
    </lineage>
</organism>
<proteinExistence type="predicted"/>
<feature type="signal peptide" evidence="1">
    <location>
        <begin position="1"/>
        <end position="24"/>
    </location>
</feature>
<evidence type="ECO:0000313" key="4">
    <source>
        <dbReference type="Proteomes" id="UP000651475"/>
    </source>
</evidence>
<accession>A0ABR7DPX1</accession>